<proteinExistence type="predicted"/>
<dbReference type="Proteomes" id="UP000279331">
    <property type="component" value="Unassembled WGS sequence"/>
</dbReference>
<evidence type="ECO:0000313" key="4">
    <source>
        <dbReference type="Proteomes" id="UP000192335"/>
    </source>
</evidence>
<evidence type="ECO:0000313" key="1">
    <source>
        <dbReference type="EMBL" id="ORC05908.1"/>
    </source>
</evidence>
<evidence type="ECO:0000313" key="3">
    <source>
        <dbReference type="EMBL" id="VAZ95980.1"/>
    </source>
</evidence>
<evidence type="ECO:0000313" key="6">
    <source>
        <dbReference type="Proteomes" id="UP000279331"/>
    </source>
</evidence>
<evidence type="ECO:0008006" key="7">
    <source>
        <dbReference type="Google" id="ProtNLM"/>
    </source>
</evidence>
<comment type="caution">
    <text evidence="1">The sequence shown here is derived from an EMBL/GenBank/DDBJ whole genome shotgun (WGS) entry which is preliminary data.</text>
</comment>
<dbReference type="EMBL" id="MWQA01000001">
    <property type="protein sequence ID" value="ORC05908.1"/>
    <property type="molecule type" value="Genomic_DNA"/>
</dbReference>
<evidence type="ECO:0000313" key="2">
    <source>
        <dbReference type="EMBL" id="VAZ84567.1"/>
    </source>
</evidence>
<dbReference type="Proteomes" id="UP000192335">
    <property type="component" value="Unassembled WGS sequence"/>
</dbReference>
<dbReference type="EMBL" id="UPHL01000094">
    <property type="protein sequence ID" value="VAZ84567.1"/>
    <property type="molecule type" value="Genomic_DNA"/>
</dbReference>
<organism evidence="1 4">
    <name type="scientific">Mycobacterium persicum</name>
    <dbReference type="NCBI Taxonomy" id="1487726"/>
    <lineage>
        <taxon>Bacteria</taxon>
        <taxon>Bacillati</taxon>
        <taxon>Actinomycetota</taxon>
        <taxon>Actinomycetes</taxon>
        <taxon>Mycobacteriales</taxon>
        <taxon>Mycobacteriaceae</taxon>
        <taxon>Mycobacterium</taxon>
    </lineage>
</organism>
<reference evidence="5 6" key="2">
    <citation type="submission" date="2018-09" db="EMBL/GenBank/DDBJ databases">
        <authorList>
            <person name="Tagini F."/>
        </authorList>
    </citation>
    <scope>NUCLEOTIDE SEQUENCE [LARGE SCALE GENOMIC DNA]</scope>
    <source>
        <strain evidence="3 5">MK4</strain>
        <strain evidence="2 6">MK42</strain>
    </source>
</reference>
<dbReference type="AlphaFoldDB" id="A0A1X0L4S9"/>
<dbReference type="Proteomes" id="UP000271464">
    <property type="component" value="Unassembled WGS sequence"/>
</dbReference>
<dbReference type="EMBL" id="UPHM01000090">
    <property type="protein sequence ID" value="VAZ95980.1"/>
    <property type="molecule type" value="Genomic_DNA"/>
</dbReference>
<dbReference type="InterPro" id="IPR054058">
    <property type="entry name" value="HTH_67"/>
</dbReference>
<keyword evidence="5" id="KW-1185">Reference proteome</keyword>
<protein>
    <recommendedName>
        <fullName evidence="7">SalK</fullName>
    </recommendedName>
</protein>
<reference evidence="1 4" key="1">
    <citation type="submission" date="2017-02" db="EMBL/GenBank/DDBJ databases">
        <title>Mycobacterium kansasii genomes.</title>
        <authorList>
            <person name="Borowka P."/>
            <person name="Strapagiel D."/>
            <person name="Marciniak B."/>
            <person name="Lach J."/>
            <person name="Bakula Z."/>
            <person name="Van Ingen J."/>
            <person name="Safianowska A."/>
            <person name="Brzostek A."/>
            <person name="Dziadek J."/>
            <person name="Jagielski T."/>
        </authorList>
    </citation>
    <scope>NUCLEOTIDE SEQUENCE [LARGE SCALE GENOMIC DNA]</scope>
    <source>
        <strain evidence="1 4">12MK</strain>
    </source>
</reference>
<sequence>MASSELPLWVQVSPPEGPDWPAITARNARSVQTVVGWIFWDPGAVARYEALGLPDYLAAGLGYQAAGYLAARAAPLAPAGPEAVIAAFGSISPLALRVLFPAVAQSGRSFVDFWRARDEAVVEGLHSYVPDIMAPLEELGPRLWPVVEALPRMGRAFFAAHLDMPRPDDPLLSGWHAVNCLREWRGDTHWAVLTAAGLTHAEASILHNAWLGYEKDWLGLSRGTSADDLSAGWERLRAKGLAAEDTVLQPGLDLREAVERRTDELTTQPWQMLGEAAAILFAEQFEPPCELLLKRVDETAGPNYQPASRQRRYWSS</sequence>
<dbReference type="Pfam" id="PF21863">
    <property type="entry name" value="HTH_67"/>
    <property type="match status" value="1"/>
</dbReference>
<name>A0A1X0L4S9_9MYCO</name>
<accession>A0A1X0L4S9</accession>
<dbReference type="RefSeq" id="WP_075548010.1">
    <property type="nucleotide sequence ID" value="NZ_LWCM01000099.1"/>
</dbReference>
<gene>
    <name evidence="1" type="ORF">B4U45_03830</name>
    <name evidence="2" type="ORF">LAUMK42_03390</name>
    <name evidence="3" type="ORF">LAUMK4_03340</name>
</gene>
<dbReference type="NCBIfam" id="NF047719">
    <property type="entry name" value="SCO6745_fam_HTH"/>
    <property type="match status" value="1"/>
</dbReference>
<evidence type="ECO:0000313" key="5">
    <source>
        <dbReference type="Proteomes" id="UP000271464"/>
    </source>
</evidence>